<evidence type="ECO:0000259" key="7">
    <source>
        <dbReference type="Pfam" id="PF23262"/>
    </source>
</evidence>
<evidence type="ECO:0000256" key="6">
    <source>
        <dbReference type="SAM" id="Phobius"/>
    </source>
</evidence>
<dbReference type="EMBL" id="JBBWWQ010000006">
    <property type="protein sequence ID" value="KAK8945043.1"/>
    <property type="molecule type" value="Genomic_DNA"/>
</dbReference>
<dbReference type="PANTHER" id="PTHR21576:SF7">
    <property type="entry name" value="MAJOR FACILITATOR SUPERFAMILY PROTEIN"/>
    <property type="match status" value="1"/>
</dbReference>
<feature type="transmembrane region" description="Helical" evidence="6">
    <location>
        <begin position="126"/>
        <end position="146"/>
    </location>
</feature>
<evidence type="ECO:0000313" key="8">
    <source>
        <dbReference type="EMBL" id="KAK8945043.1"/>
    </source>
</evidence>
<keyword evidence="2 6" id="KW-0812">Transmembrane</keyword>
<gene>
    <name evidence="8" type="ORF">KSP39_PZI008252</name>
</gene>
<feature type="domain" description="NFD4 C-terminal" evidence="7">
    <location>
        <begin position="41"/>
        <end position="237"/>
    </location>
</feature>
<dbReference type="GO" id="GO:0016020">
    <property type="term" value="C:membrane"/>
    <property type="evidence" value="ECO:0007669"/>
    <property type="project" value="UniProtKB-SubCell"/>
</dbReference>
<dbReference type="Gene3D" id="1.20.1250.20">
    <property type="entry name" value="MFS general substrate transporter like domains"/>
    <property type="match status" value="1"/>
</dbReference>
<feature type="region of interest" description="Disordered" evidence="5">
    <location>
        <begin position="1"/>
        <end position="29"/>
    </location>
</feature>
<dbReference type="Proteomes" id="UP001418222">
    <property type="component" value="Unassembled WGS sequence"/>
</dbReference>
<dbReference type="AlphaFoldDB" id="A0AAP0BN98"/>
<evidence type="ECO:0000256" key="1">
    <source>
        <dbReference type="ARBA" id="ARBA00004141"/>
    </source>
</evidence>
<name>A0AAP0BN98_9ASPA</name>
<dbReference type="SUPFAM" id="SSF103473">
    <property type="entry name" value="MFS general substrate transporter"/>
    <property type="match status" value="1"/>
</dbReference>
<proteinExistence type="predicted"/>
<keyword evidence="3 6" id="KW-1133">Transmembrane helix</keyword>
<evidence type="ECO:0000313" key="9">
    <source>
        <dbReference type="Proteomes" id="UP001418222"/>
    </source>
</evidence>
<evidence type="ECO:0000256" key="3">
    <source>
        <dbReference type="ARBA" id="ARBA00022989"/>
    </source>
</evidence>
<reference evidence="8 9" key="1">
    <citation type="journal article" date="2022" name="Nat. Plants">
        <title>Genomes of leafy and leafless Platanthera orchids illuminate the evolution of mycoheterotrophy.</title>
        <authorList>
            <person name="Li M.H."/>
            <person name="Liu K.W."/>
            <person name="Li Z."/>
            <person name="Lu H.C."/>
            <person name="Ye Q.L."/>
            <person name="Zhang D."/>
            <person name="Wang J.Y."/>
            <person name="Li Y.F."/>
            <person name="Zhong Z.M."/>
            <person name="Liu X."/>
            <person name="Yu X."/>
            <person name="Liu D.K."/>
            <person name="Tu X.D."/>
            <person name="Liu B."/>
            <person name="Hao Y."/>
            <person name="Liao X.Y."/>
            <person name="Jiang Y.T."/>
            <person name="Sun W.H."/>
            <person name="Chen J."/>
            <person name="Chen Y.Q."/>
            <person name="Ai Y."/>
            <person name="Zhai J.W."/>
            <person name="Wu S.S."/>
            <person name="Zhou Z."/>
            <person name="Hsiao Y.Y."/>
            <person name="Wu W.L."/>
            <person name="Chen Y.Y."/>
            <person name="Lin Y.F."/>
            <person name="Hsu J.L."/>
            <person name="Li C.Y."/>
            <person name="Wang Z.W."/>
            <person name="Zhao X."/>
            <person name="Zhong W.Y."/>
            <person name="Ma X.K."/>
            <person name="Ma L."/>
            <person name="Huang J."/>
            <person name="Chen G.Z."/>
            <person name="Huang M.Z."/>
            <person name="Huang L."/>
            <person name="Peng D.H."/>
            <person name="Luo Y.B."/>
            <person name="Zou S.Q."/>
            <person name="Chen S.P."/>
            <person name="Lan S."/>
            <person name="Tsai W.C."/>
            <person name="Van de Peer Y."/>
            <person name="Liu Z.J."/>
        </authorList>
    </citation>
    <scope>NUCLEOTIDE SEQUENCE [LARGE SCALE GENOMIC DNA]</scope>
    <source>
        <strain evidence="8">Lor287</strain>
    </source>
</reference>
<feature type="transmembrane region" description="Helical" evidence="6">
    <location>
        <begin position="213"/>
        <end position="232"/>
    </location>
</feature>
<dbReference type="InterPro" id="IPR056555">
    <property type="entry name" value="NFD4_C"/>
</dbReference>
<comment type="caution">
    <text evidence="8">The sequence shown here is derived from an EMBL/GenBank/DDBJ whole genome shotgun (WGS) entry which is preliminary data.</text>
</comment>
<accession>A0AAP0BN98</accession>
<sequence>MYARLHQGSDEDGPNRFPRRGARRQESHPAPGFLDLLHRLLLRGGTLGVAYSNNLGQIAQSLGRQSQTFVLVNVYSSCSFFGRLISAAPDLLSRKVKSARTGWLAAALVPMPLAFFLLAMKSENMCVLLAGTSLVGLSSGFVFAGAVSVTSELFGPASFGVNHNILITNIPLGSLLYGLLAAMVYDAGGRGRTGNLLDGMVVCMGRRCYSKTFLAWGGISIIGLACGFMLYLRTRAAYDPHPQRRTAADAKPQ</sequence>
<dbReference type="Pfam" id="PF23262">
    <property type="entry name" value="NFD4_C"/>
    <property type="match status" value="1"/>
</dbReference>
<dbReference type="PANTHER" id="PTHR21576">
    <property type="entry name" value="UNCHARACTERIZED NODULIN-LIKE PROTEIN"/>
    <property type="match status" value="1"/>
</dbReference>
<protein>
    <recommendedName>
        <fullName evidence="7">NFD4 C-terminal domain-containing protein</fullName>
    </recommendedName>
</protein>
<keyword evidence="4 6" id="KW-0472">Membrane</keyword>
<comment type="subcellular location">
    <subcellularLocation>
        <location evidence="1">Membrane</location>
        <topology evidence="1">Multi-pass membrane protein</topology>
    </subcellularLocation>
</comment>
<feature type="transmembrane region" description="Helical" evidence="6">
    <location>
        <begin position="69"/>
        <end position="89"/>
    </location>
</feature>
<evidence type="ECO:0000256" key="4">
    <source>
        <dbReference type="ARBA" id="ARBA00023136"/>
    </source>
</evidence>
<feature type="transmembrane region" description="Helical" evidence="6">
    <location>
        <begin position="166"/>
        <end position="185"/>
    </location>
</feature>
<dbReference type="InterPro" id="IPR036259">
    <property type="entry name" value="MFS_trans_sf"/>
</dbReference>
<organism evidence="8 9">
    <name type="scientific">Platanthera zijinensis</name>
    <dbReference type="NCBI Taxonomy" id="2320716"/>
    <lineage>
        <taxon>Eukaryota</taxon>
        <taxon>Viridiplantae</taxon>
        <taxon>Streptophyta</taxon>
        <taxon>Embryophyta</taxon>
        <taxon>Tracheophyta</taxon>
        <taxon>Spermatophyta</taxon>
        <taxon>Magnoliopsida</taxon>
        <taxon>Liliopsida</taxon>
        <taxon>Asparagales</taxon>
        <taxon>Orchidaceae</taxon>
        <taxon>Orchidoideae</taxon>
        <taxon>Orchideae</taxon>
        <taxon>Orchidinae</taxon>
        <taxon>Platanthera</taxon>
    </lineage>
</organism>
<feature type="transmembrane region" description="Helical" evidence="6">
    <location>
        <begin position="101"/>
        <end position="119"/>
    </location>
</feature>
<evidence type="ECO:0000256" key="5">
    <source>
        <dbReference type="SAM" id="MobiDB-lite"/>
    </source>
</evidence>
<keyword evidence="9" id="KW-1185">Reference proteome</keyword>
<evidence type="ECO:0000256" key="2">
    <source>
        <dbReference type="ARBA" id="ARBA00022692"/>
    </source>
</evidence>